<sequence length="49" mass="5395">MVHAICCCKALACGQYFNIAYNIIGRLIFNCSKCNGIPGRLRVFKISIG</sequence>
<keyword evidence="2" id="KW-1185">Reference proteome</keyword>
<comment type="caution">
    <text evidence="1">The sequence shown here is derived from an EMBL/GenBank/DDBJ whole genome shotgun (WGS) entry which is preliminary data.</text>
</comment>
<accession>A0AAV1Z6V2</accession>
<dbReference type="Proteomes" id="UP001497382">
    <property type="component" value="Unassembled WGS sequence"/>
</dbReference>
<proteinExistence type="predicted"/>
<dbReference type="EMBL" id="CAXIEN010000020">
    <property type="protein sequence ID" value="CAL1265926.1"/>
    <property type="molecule type" value="Genomic_DNA"/>
</dbReference>
<name>A0AAV1Z6V2_9ARAC</name>
<evidence type="ECO:0000313" key="2">
    <source>
        <dbReference type="Proteomes" id="UP001497382"/>
    </source>
</evidence>
<gene>
    <name evidence="1" type="ORF">LARSCL_LOCUS2820</name>
</gene>
<reference evidence="1 2" key="1">
    <citation type="submission" date="2024-04" db="EMBL/GenBank/DDBJ databases">
        <authorList>
            <person name="Rising A."/>
            <person name="Reimegard J."/>
            <person name="Sonavane S."/>
            <person name="Akerstrom W."/>
            <person name="Nylinder S."/>
            <person name="Hedman E."/>
            <person name="Kallberg Y."/>
        </authorList>
    </citation>
    <scope>NUCLEOTIDE SEQUENCE [LARGE SCALE GENOMIC DNA]</scope>
</reference>
<organism evidence="1 2">
    <name type="scientific">Larinioides sclopetarius</name>
    <dbReference type="NCBI Taxonomy" id="280406"/>
    <lineage>
        <taxon>Eukaryota</taxon>
        <taxon>Metazoa</taxon>
        <taxon>Ecdysozoa</taxon>
        <taxon>Arthropoda</taxon>
        <taxon>Chelicerata</taxon>
        <taxon>Arachnida</taxon>
        <taxon>Araneae</taxon>
        <taxon>Araneomorphae</taxon>
        <taxon>Entelegynae</taxon>
        <taxon>Araneoidea</taxon>
        <taxon>Araneidae</taxon>
        <taxon>Larinioides</taxon>
    </lineage>
</organism>
<dbReference type="AlphaFoldDB" id="A0AAV1Z6V2"/>
<evidence type="ECO:0000313" key="1">
    <source>
        <dbReference type="EMBL" id="CAL1265926.1"/>
    </source>
</evidence>
<protein>
    <submittedName>
        <fullName evidence="1">Uncharacterized protein</fullName>
    </submittedName>
</protein>